<dbReference type="InterPro" id="IPR011020">
    <property type="entry name" value="HTTM-like"/>
</dbReference>
<dbReference type="InterPro" id="IPR052964">
    <property type="entry name" value="Sporulation_signal_mat"/>
</dbReference>
<feature type="transmembrane region" description="Helical" evidence="5">
    <location>
        <begin position="21"/>
        <end position="41"/>
    </location>
</feature>
<evidence type="ECO:0000256" key="3">
    <source>
        <dbReference type="ARBA" id="ARBA00022989"/>
    </source>
</evidence>
<keyword evidence="3 5" id="KW-1133">Transmembrane helix</keyword>
<gene>
    <name evidence="7" type="ORF">AZI85_09620</name>
</gene>
<evidence type="ECO:0000256" key="2">
    <source>
        <dbReference type="ARBA" id="ARBA00022692"/>
    </source>
</evidence>
<evidence type="ECO:0000313" key="7">
    <source>
        <dbReference type="EMBL" id="KYG61195.1"/>
    </source>
</evidence>
<feature type="transmembrane region" description="Helical" evidence="5">
    <location>
        <begin position="91"/>
        <end position="114"/>
    </location>
</feature>
<feature type="transmembrane region" description="Helical" evidence="5">
    <location>
        <begin position="221"/>
        <end position="240"/>
    </location>
</feature>
<sequence>MIKASFKNLWQKWDHFWFAPQNLLGLAYMRILLCGTMVYLYAVRSFNLGYYGDNAWIPRSMALEIMPDLYRPLFLWAFWPDSMNMIMHSLLVVFLILLTLGIGGRWLMWAAWIINAGFIQRNYSVNFGADIIAALFLFYMSFTQSCERLSVLNLIRKKSTFKSSDTISSMMIRMMQVQIAVLYAYTGWEKLKGGSWWDGTALWSVMANPQMTTFDFSFLRSIPWVIPVIAYLTIIFEIYFPAMVAWPKTRKLWLLLGVFFHAGIGIFMGLGPFATTMVSTYFLFLDPLILERALKGPKHLFASQN</sequence>
<comment type="subcellular location">
    <subcellularLocation>
        <location evidence="1">Endomembrane system</location>
        <topology evidence="1">Multi-pass membrane protein</topology>
    </subcellularLocation>
</comment>
<comment type="caution">
    <text evidence="7">The sequence shown here is derived from an EMBL/GenBank/DDBJ whole genome shotgun (WGS) entry which is preliminary data.</text>
</comment>
<dbReference type="Proteomes" id="UP000075391">
    <property type="component" value="Unassembled WGS sequence"/>
</dbReference>
<feature type="transmembrane region" description="Helical" evidence="5">
    <location>
        <begin position="126"/>
        <end position="146"/>
    </location>
</feature>
<keyword evidence="4 5" id="KW-0472">Membrane</keyword>
<evidence type="ECO:0000256" key="1">
    <source>
        <dbReference type="ARBA" id="ARBA00004127"/>
    </source>
</evidence>
<evidence type="ECO:0000259" key="6">
    <source>
        <dbReference type="SMART" id="SM00752"/>
    </source>
</evidence>
<evidence type="ECO:0000256" key="5">
    <source>
        <dbReference type="SAM" id="Phobius"/>
    </source>
</evidence>
<dbReference type="SMART" id="SM00752">
    <property type="entry name" value="HTTM"/>
    <property type="match status" value="1"/>
</dbReference>
<dbReference type="PANTHER" id="PTHR39535">
    <property type="entry name" value="SPORULATION-DELAYING PROTEIN SDPB"/>
    <property type="match status" value="1"/>
</dbReference>
<keyword evidence="2 5" id="KW-0812">Transmembrane</keyword>
<dbReference type="OrthoDB" id="1496138at2"/>
<organism evidence="7 8">
    <name type="scientific">Bdellovibrio bacteriovorus</name>
    <dbReference type="NCBI Taxonomy" id="959"/>
    <lineage>
        <taxon>Bacteria</taxon>
        <taxon>Pseudomonadati</taxon>
        <taxon>Bdellovibrionota</taxon>
        <taxon>Bdellovibrionia</taxon>
        <taxon>Bdellovibrionales</taxon>
        <taxon>Pseudobdellovibrionaceae</taxon>
        <taxon>Bdellovibrio</taxon>
    </lineage>
</organism>
<reference evidence="7 8" key="1">
    <citation type="submission" date="2016-03" db="EMBL/GenBank/DDBJ databases">
        <authorList>
            <person name="Ploux O."/>
        </authorList>
    </citation>
    <scope>NUCLEOTIDE SEQUENCE [LARGE SCALE GENOMIC DNA]</scope>
    <source>
        <strain evidence="7 8">BER2</strain>
    </source>
</reference>
<accession>A0A150WDP6</accession>
<proteinExistence type="predicted"/>
<dbReference type="AlphaFoldDB" id="A0A150WDP6"/>
<feature type="domain" description="HTTM-like" evidence="6">
    <location>
        <begin position="18"/>
        <end position="289"/>
    </location>
</feature>
<dbReference type="InterPro" id="IPR053934">
    <property type="entry name" value="HTTM_dom"/>
</dbReference>
<dbReference type="Pfam" id="PF05090">
    <property type="entry name" value="HTTM"/>
    <property type="match status" value="1"/>
</dbReference>
<feature type="transmembrane region" description="Helical" evidence="5">
    <location>
        <begin position="252"/>
        <end position="274"/>
    </location>
</feature>
<evidence type="ECO:0000313" key="8">
    <source>
        <dbReference type="Proteomes" id="UP000075391"/>
    </source>
</evidence>
<dbReference type="EMBL" id="LUKF01000017">
    <property type="protein sequence ID" value="KYG61195.1"/>
    <property type="molecule type" value="Genomic_DNA"/>
</dbReference>
<dbReference type="RefSeq" id="WP_063244561.1">
    <property type="nucleotide sequence ID" value="NZ_CP168967.1"/>
</dbReference>
<name>A0A150WDP6_BDEBC</name>
<dbReference type="PANTHER" id="PTHR39535:SF2">
    <property type="entry name" value="HTTM DOMAIN-CONTAINING PROTEIN"/>
    <property type="match status" value="1"/>
</dbReference>
<dbReference type="GO" id="GO:0012505">
    <property type="term" value="C:endomembrane system"/>
    <property type="evidence" value="ECO:0007669"/>
    <property type="project" value="UniProtKB-SubCell"/>
</dbReference>
<evidence type="ECO:0000256" key="4">
    <source>
        <dbReference type="ARBA" id="ARBA00023136"/>
    </source>
</evidence>
<protein>
    <recommendedName>
        <fullName evidence="6">HTTM-like domain-containing protein</fullName>
    </recommendedName>
</protein>